<keyword evidence="3" id="KW-1015">Disulfide bond</keyword>
<evidence type="ECO:0000313" key="6">
    <source>
        <dbReference type="Proteomes" id="UP000694864"/>
    </source>
</evidence>
<reference evidence="6" key="1">
    <citation type="journal article" date="2014" name="Nat. Commun.">
        <title>The emerging biofuel crop Camelina sativa retains a highly undifferentiated hexaploid genome structure.</title>
        <authorList>
            <person name="Kagale S."/>
            <person name="Koh C."/>
            <person name="Nixon J."/>
            <person name="Bollina V."/>
            <person name="Clarke W.E."/>
            <person name="Tuteja R."/>
            <person name="Spillane C."/>
            <person name="Robinson S.J."/>
            <person name="Links M.G."/>
            <person name="Clarke C."/>
            <person name="Higgins E.E."/>
            <person name="Huebert T."/>
            <person name="Sharpe A.G."/>
            <person name="Parkin I.A."/>
        </authorList>
    </citation>
    <scope>NUCLEOTIDE SEQUENCE [LARGE SCALE GENOMIC DNA]</scope>
    <source>
        <strain evidence="6">cv. DH55</strain>
    </source>
</reference>
<protein>
    <submittedName>
        <fullName evidence="7">EMBRYO SURROUNDING FACTOR 1.2-like</fullName>
    </submittedName>
</protein>
<keyword evidence="2 4" id="KW-0732">Signal</keyword>
<keyword evidence="6" id="KW-1185">Reference proteome</keyword>
<dbReference type="Pfam" id="PF18209">
    <property type="entry name" value="ESF1"/>
    <property type="match status" value="1"/>
</dbReference>
<organism evidence="6 7">
    <name type="scientific">Camelina sativa</name>
    <name type="common">False flax</name>
    <name type="synonym">Myagrum sativum</name>
    <dbReference type="NCBI Taxonomy" id="90675"/>
    <lineage>
        <taxon>Eukaryota</taxon>
        <taxon>Viridiplantae</taxon>
        <taxon>Streptophyta</taxon>
        <taxon>Embryophyta</taxon>
        <taxon>Tracheophyta</taxon>
        <taxon>Spermatophyta</taxon>
        <taxon>Magnoliopsida</taxon>
        <taxon>eudicotyledons</taxon>
        <taxon>Gunneridae</taxon>
        <taxon>Pentapetalae</taxon>
        <taxon>rosids</taxon>
        <taxon>malvids</taxon>
        <taxon>Brassicales</taxon>
        <taxon>Brassicaceae</taxon>
        <taxon>Camelineae</taxon>
        <taxon>Camelina</taxon>
    </lineage>
</organism>
<evidence type="ECO:0000313" key="7">
    <source>
        <dbReference type="RefSeq" id="XP_019094749.1"/>
    </source>
</evidence>
<proteinExistence type="inferred from homology"/>
<gene>
    <name evidence="7" type="primary">LOC109130025</name>
</gene>
<feature type="chain" id="PRO_5046888883" evidence="4">
    <location>
        <begin position="25"/>
        <end position="87"/>
    </location>
</feature>
<dbReference type="RefSeq" id="XP_019094749.1">
    <property type="nucleotide sequence ID" value="XM_019239204.1"/>
</dbReference>
<dbReference type="GeneID" id="109130025"/>
<evidence type="ECO:0000259" key="5">
    <source>
        <dbReference type="Pfam" id="PF18209"/>
    </source>
</evidence>
<feature type="signal peptide" evidence="4">
    <location>
        <begin position="1"/>
        <end position="24"/>
    </location>
</feature>
<reference evidence="7" key="2">
    <citation type="submission" date="2025-08" db="UniProtKB">
        <authorList>
            <consortium name="RefSeq"/>
        </authorList>
    </citation>
    <scope>IDENTIFICATION</scope>
    <source>
        <tissue evidence="7">Leaf</tissue>
    </source>
</reference>
<dbReference type="InterPro" id="IPR041608">
    <property type="entry name" value="ESF1_brassicaceae"/>
</dbReference>
<name>A0ABM1R6W1_CAMSA</name>
<sequence length="87" mass="10061">MKSQTVIFLISMLSFFALHQCMHADVGERESGSKFYIPNCVPARCSETFFKRNCWCCFHDITICYWTQKACDTSPRCPPLKSNPLEN</sequence>
<evidence type="ECO:0000256" key="2">
    <source>
        <dbReference type="ARBA" id="ARBA00022729"/>
    </source>
</evidence>
<accession>A0ABM1R6W1</accession>
<dbReference type="Proteomes" id="UP000694864">
    <property type="component" value="Chromosome 17"/>
</dbReference>
<evidence type="ECO:0000256" key="3">
    <source>
        <dbReference type="ARBA" id="ARBA00023157"/>
    </source>
</evidence>
<evidence type="ECO:0000256" key="4">
    <source>
        <dbReference type="SAM" id="SignalP"/>
    </source>
</evidence>
<evidence type="ECO:0000256" key="1">
    <source>
        <dbReference type="ARBA" id="ARBA00010149"/>
    </source>
</evidence>
<feature type="domain" description="Embryo surrounding factor 1 brassicaceae" evidence="5">
    <location>
        <begin position="33"/>
        <end position="80"/>
    </location>
</feature>
<comment type="similarity">
    <text evidence="1">Belongs to the MEG family.</text>
</comment>